<proteinExistence type="inferred from homology"/>
<name>A0ABD1DDN3_CULPP</name>
<dbReference type="Gene3D" id="2.60.120.290">
    <property type="entry name" value="Spermadhesin, CUB domain"/>
    <property type="match status" value="1"/>
</dbReference>
<dbReference type="SUPFAM" id="SSF49854">
    <property type="entry name" value="Spermadhesin, CUB domain"/>
    <property type="match status" value="1"/>
</dbReference>
<dbReference type="Proteomes" id="UP001562425">
    <property type="component" value="Unassembled WGS sequence"/>
</dbReference>
<feature type="region of interest" description="Disordered" evidence="6">
    <location>
        <begin position="1"/>
        <end position="88"/>
    </location>
</feature>
<dbReference type="PANTHER" id="PTHR33236:SF5">
    <property type="entry name" value="CUB DOMAIN-CONTAINING PROTEIN"/>
    <property type="match status" value="1"/>
</dbReference>
<comment type="caution">
    <text evidence="5">Lacks conserved residue(s) required for the propagation of feature annotation.</text>
</comment>
<accession>A0ABD1DDN3</accession>
<evidence type="ECO:0000256" key="3">
    <source>
        <dbReference type="ARBA" id="ARBA00023157"/>
    </source>
</evidence>
<dbReference type="GO" id="GO:0005730">
    <property type="term" value="C:nucleolus"/>
    <property type="evidence" value="ECO:0007669"/>
    <property type="project" value="UniProtKB-SubCell"/>
</dbReference>
<protein>
    <recommendedName>
        <fullName evidence="7">CUB domain-containing protein</fullName>
    </recommendedName>
</protein>
<dbReference type="Pfam" id="PF26080">
    <property type="entry name" value="CUB_animal"/>
    <property type="match status" value="1"/>
</dbReference>
<dbReference type="PANTHER" id="PTHR33236">
    <property type="entry name" value="INTRAFLAGELLAR TRANSPORT PROTEIN 122 FAMILY PROTEIN-RELATED"/>
    <property type="match status" value="1"/>
</dbReference>
<evidence type="ECO:0000256" key="6">
    <source>
        <dbReference type="SAM" id="MobiDB-lite"/>
    </source>
</evidence>
<reference evidence="8 9" key="1">
    <citation type="submission" date="2024-05" db="EMBL/GenBank/DDBJ databases">
        <title>Culex pipiens pipiens assembly and annotation.</title>
        <authorList>
            <person name="Alout H."/>
            <person name="Durand T."/>
        </authorList>
    </citation>
    <scope>NUCLEOTIDE SEQUENCE [LARGE SCALE GENOMIC DNA]</scope>
    <source>
        <strain evidence="8">HA-2024</strain>
        <tissue evidence="8">Whole body</tissue>
    </source>
</reference>
<keyword evidence="9" id="KW-1185">Reference proteome</keyword>
<comment type="similarity">
    <text evidence="2">Belongs to the SLX9 family.</text>
</comment>
<dbReference type="Pfam" id="PF15341">
    <property type="entry name" value="SLX9"/>
    <property type="match status" value="1"/>
</dbReference>
<evidence type="ECO:0000259" key="7">
    <source>
        <dbReference type="PROSITE" id="PS01180"/>
    </source>
</evidence>
<evidence type="ECO:0000313" key="8">
    <source>
        <dbReference type="EMBL" id="KAL1397711.1"/>
    </source>
</evidence>
<comment type="subcellular location">
    <subcellularLocation>
        <location evidence="1">Nucleus</location>
        <location evidence="1">Nucleolus</location>
    </subcellularLocation>
</comment>
<dbReference type="AlphaFoldDB" id="A0ABD1DDN3"/>
<dbReference type="InterPro" id="IPR000859">
    <property type="entry name" value="CUB_dom"/>
</dbReference>
<keyword evidence="4" id="KW-0539">Nucleus</keyword>
<sequence length="586" mass="63332">MGKLNKKLTPVKPIPAKQKADPEAKTSGPFPIYRSMPVQLNGPEPKSFKVQTTKKTKAVTKPVTTTPIPVPAPAQDDPEDAKTKTKKLRKLAITRLNKKDKKKFRKEEVLKKIELTQSAFKSEKEKKKREKTAVTGDMRPLLDALPSLDSLFQLKSAENLKTGVPKYDKKAKPKTKQQLKVERLKKQKGEFLNRCQKVNQLLKSKKYRKNPKKMIAEHIKNTRKDQLKLLLGSSDRHGRQFPFYSLGRIKNVPCIGTNGLAGTCQIKGECATFGGYASGTCSALTRQAVCCVYSGTCGGTSNTNANVTYFQNSGYPSPYNGGGTCSFTVVPPDSSICQLRIDFTAFSLSQPDTNGNCVVDNMQVTGGGTRFPTMCGDNNGQHIYIPFSGTSPITVSISTTAAMSFPRVWNLQLSQISCTSAYQAPAGCLQYFTGITGDVYSFNYGVAANPAMNAMGLPGTRQLALSNYGICIQNAASYCSITYSLPATEPYAFTLTSDVTTIAPAMLGTAAVGAQGTACTTDFLVIPNPVGIAADRFCGAGLGPTTSNTLPFVMYYVTDAAETGDVANRGFHLQYVQNSCPIPSGK</sequence>
<dbReference type="Pfam" id="PF00431">
    <property type="entry name" value="CUB"/>
    <property type="match status" value="1"/>
</dbReference>
<organism evidence="8 9">
    <name type="scientific">Culex pipiens pipiens</name>
    <name type="common">Northern house mosquito</name>
    <dbReference type="NCBI Taxonomy" id="38569"/>
    <lineage>
        <taxon>Eukaryota</taxon>
        <taxon>Metazoa</taxon>
        <taxon>Ecdysozoa</taxon>
        <taxon>Arthropoda</taxon>
        <taxon>Hexapoda</taxon>
        <taxon>Insecta</taxon>
        <taxon>Pterygota</taxon>
        <taxon>Neoptera</taxon>
        <taxon>Endopterygota</taxon>
        <taxon>Diptera</taxon>
        <taxon>Nematocera</taxon>
        <taxon>Culicoidea</taxon>
        <taxon>Culicidae</taxon>
        <taxon>Culicinae</taxon>
        <taxon>Culicini</taxon>
        <taxon>Culex</taxon>
        <taxon>Culex</taxon>
    </lineage>
</organism>
<dbReference type="InterPro" id="IPR028160">
    <property type="entry name" value="Slx9-like"/>
</dbReference>
<evidence type="ECO:0000313" key="9">
    <source>
        <dbReference type="Proteomes" id="UP001562425"/>
    </source>
</evidence>
<evidence type="ECO:0000256" key="4">
    <source>
        <dbReference type="ARBA" id="ARBA00023242"/>
    </source>
</evidence>
<feature type="domain" description="CUB" evidence="7">
    <location>
        <begin position="297"/>
        <end position="416"/>
    </location>
</feature>
<evidence type="ECO:0000256" key="2">
    <source>
        <dbReference type="ARBA" id="ARBA00011022"/>
    </source>
</evidence>
<keyword evidence="3" id="KW-1015">Disulfide bond</keyword>
<dbReference type="InterPro" id="IPR035914">
    <property type="entry name" value="Sperma_CUB_dom_sf"/>
</dbReference>
<gene>
    <name evidence="8" type="ORF">pipiens_009543</name>
</gene>
<dbReference type="InterPro" id="IPR058698">
    <property type="entry name" value="CUB_metazoa"/>
</dbReference>
<comment type="caution">
    <text evidence="8">The sequence shown here is derived from an EMBL/GenBank/DDBJ whole genome shotgun (WGS) entry which is preliminary data.</text>
</comment>
<evidence type="ECO:0000256" key="5">
    <source>
        <dbReference type="PROSITE-ProRule" id="PRU00059"/>
    </source>
</evidence>
<dbReference type="EMBL" id="JBEHCU010006179">
    <property type="protein sequence ID" value="KAL1397711.1"/>
    <property type="molecule type" value="Genomic_DNA"/>
</dbReference>
<evidence type="ECO:0000256" key="1">
    <source>
        <dbReference type="ARBA" id="ARBA00004604"/>
    </source>
</evidence>
<dbReference type="PROSITE" id="PS01180">
    <property type="entry name" value="CUB"/>
    <property type="match status" value="1"/>
</dbReference>